<evidence type="ECO:0000256" key="2">
    <source>
        <dbReference type="SAM" id="SignalP"/>
    </source>
</evidence>
<dbReference type="AlphaFoldDB" id="A0A8K0R0J8"/>
<protein>
    <recommendedName>
        <fullName evidence="5">Secreted protein</fullName>
    </recommendedName>
</protein>
<name>A0A8K0R0J8_9PLEO</name>
<proteinExistence type="predicted"/>
<feature type="compositionally biased region" description="Basic and acidic residues" evidence="1">
    <location>
        <begin position="83"/>
        <end position="96"/>
    </location>
</feature>
<organism evidence="3 4">
    <name type="scientific">Paraphoma chrysanthemicola</name>
    <dbReference type="NCBI Taxonomy" id="798071"/>
    <lineage>
        <taxon>Eukaryota</taxon>
        <taxon>Fungi</taxon>
        <taxon>Dikarya</taxon>
        <taxon>Ascomycota</taxon>
        <taxon>Pezizomycotina</taxon>
        <taxon>Dothideomycetes</taxon>
        <taxon>Pleosporomycetidae</taxon>
        <taxon>Pleosporales</taxon>
        <taxon>Pleosporineae</taxon>
        <taxon>Phaeosphaeriaceae</taxon>
        <taxon>Paraphoma</taxon>
    </lineage>
</organism>
<accession>A0A8K0R0J8</accession>
<reference evidence="3" key="1">
    <citation type="journal article" date="2021" name="Nat. Commun.">
        <title>Genetic determinants of endophytism in the Arabidopsis root mycobiome.</title>
        <authorList>
            <person name="Mesny F."/>
            <person name="Miyauchi S."/>
            <person name="Thiergart T."/>
            <person name="Pickel B."/>
            <person name="Atanasova L."/>
            <person name="Karlsson M."/>
            <person name="Huettel B."/>
            <person name="Barry K.W."/>
            <person name="Haridas S."/>
            <person name="Chen C."/>
            <person name="Bauer D."/>
            <person name="Andreopoulos W."/>
            <person name="Pangilinan J."/>
            <person name="LaButti K."/>
            <person name="Riley R."/>
            <person name="Lipzen A."/>
            <person name="Clum A."/>
            <person name="Drula E."/>
            <person name="Henrissat B."/>
            <person name="Kohler A."/>
            <person name="Grigoriev I.V."/>
            <person name="Martin F.M."/>
            <person name="Hacquard S."/>
        </authorList>
    </citation>
    <scope>NUCLEOTIDE SEQUENCE</scope>
    <source>
        <strain evidence="3">MPI-SDFR-AT-0120</strain>
    </source>
</reference>
<sequence>MLPSFCPALARASMTLLCPEAICAQSPRNSQTARYPSQTCHHEPCTTHPEAQPLQRAAEPAVTRTCRRPTEDSPRAARPQSCDADRPASHHDLIAK</sequence>
<evidence type="ECO:0000313" key="3">
    <source>
        <dbReference type="EMBL" id="KAH7078270.1"/>
    </source>
</evidence>
<dbReference type="Proteomes" id="UP000813461">
    <property type="component" value="Unassembled WGS sequence"/>
</dbReference>
<dbReference type="OrthoDB" id="10274323at2759"/>
<evidence type="ECO:0008006" key="5">
    <source>
        <dbReference type="Google" id="ProtNLM"/>
    </source>
</evidence>
<feature type="chain" id="PRO_5035425925" description="Secreted protein" evidence="2">
    <location>
        <begin position="25"/>
        <end position="96"/>
    </location>
</feature>
<feature type="signal peptide" evidence="2">
    <location>
        <begin position="1"/>
        <end position="24"/>
    </location>
</feature>
<evidence type="ECO:0000256" key="1">
    <source>
        <dbReference type="SAM" id="MobiDB-lite"/>
    </source>
</evidence>
<comment type="caution">
    <text evidence="3">The sequence shown here is derived from an EMBL/GenBank/DDBJ whole genome shotgun (WGS) entry which is preliminary data.</text>
</comment>
<feature type="region of interest" description="Disordered" evidence="1">
    <location>
        <begin position="31"/>
        <end position="96"/>
    </location>
</feature>
<gene>
    <name evidence="3" type="ORF">FB567DRAFT_131337</name>
</gene>
<keyword evidence="2" id="KW-0732">Signal</keyword>
<keyword evidence="4" id="KW-1185">Reference proteome</keyword>
<evidence type="ECO:0000313" key="4">
    <source>
        <dbReference type="Proteomes" id="UP000813461"/>
    </source>
</evidence>
<dbReference type="EMBL" id="JAGMVJ010000017">
    <property type="protein sequence ID" value="KAH7078270.1"/>
    <property type="molecule type" value="Genomic_DNA"/>
</dbReference>